<evidence type="ECO:0000259" key="4">
    <source>
        <dbReference type="PROSITE" id="PS51841"/>
    </source>
</evidence>
<feature type="region of interest" description="Disordered" evidence="3">
    <location>
        <begin position="296"/>
        <end position="318"/>
    </location>
</feature>
<feature type="coiled-coil region" evidence="2">
    <location>
        <begin position="387"/>
        <end position="414"/>
    </location>
</feature>
<dbReference type="PANTHER" id="PTHR45721:SF15">
    <property type="entry name" value="INTERMEDIATE FILAMENT PROTEIN IFP-1"/>
    <property type="match status" value="1"/>
</dbReference>
<dbReference type="GO" id="GO:0005652">
    <property type="term" value="C:nuclear lamina"/>
    <property type="evidence" value="ECO:0007669"/>
    <property type="project" value="TreeGrafter"/>
</dbReference>
<name>A0A817TJI4_9BILA</name>
<dbReference type="EMBL" id="CAJNXB010003445">
    <property type="protein sequence ID" value="CAF3314321.1"/>
    <property type="molecule type" value="Genomic_DNA"/>
</dbReference>
<protein>
    <recommendedName>
        <fullName evidence="4">LTD domain-containing protein</fullName>
    </recommendedName>
</protein>
<reference evidence="5" key="1">
    <citation type="submission" date="2021-02" db="EMBL/GenBank/DDBJ databases">
        <authorList>
            <person name="Nowell W R."/>
        </authorList>
    </citation>
    <scope>NUCLEOTIDE SEQUENCE</scope>
</reference>
<organism evidence="5 7">
    <name type="scientific">Rotaria socialis</name>
    <dbReference type="NCBI Taxonomy" id="392032"/>
    <lineage>
        <taxon>Eukaryota</taxon>
        <taxon>Metazoa</taxon>
        <taxon>Spiralia</taxon>
        <taxon>Gnathifera</taxon>
        <taxon>Rotifera</taxon>
        <taxon>Eurotatoria</taxon>
        <taxon>Bdelloidea</taxon>
        <taxon>Philodinida</taxon>
        <taxon>Philodinidae</taxon>
        <taxon>Rotaria</taxon>
    </lineage>
</organism>
<dbReference type="GO" id="GO:0006998">
    <property type="term" value="P:nuclear envelope organization"/>
    <property type="evidence" value="ECO:0007669"/>
    <property type="project" value="TreeGrafter"/>
</dbReference>
<keyword evidence="1 2" id="KW-0175">Coiled coil</keyword>
<evidence type="ECO:0000256" key="1">
    <source>
        <dbReference type="ARBA" id="ARBA00023054"/>
    </source>
</evidence>
<dbReference type="PROSITE" id="PS51841">
    <property type="entry name" value="LTD"/>
    <property type="match status" value="1"/>
</dbReference>
<dbReference type="Pfam" id="PF00932">
    <property type="entry name" value="LTD"/>
    <property type="match status" value="1"/>
</dbReference>
<feature type="compositionally biased region" description="Polar residues" evidence="3">
    <location>
        <begin position="529"/>
        <end position="538"/>
    </location>
</feature>
<feature type="coiled-coil region" evidence="2">
    <location>
        <begin position="49"/>
        <end position="83"/>
    </location>
</feature>
<comment type="caution">
    <text evidence="5">The sequence shown here is derived from an EMBL/GenBank/DDBJ whole genome shotgun (WGS) entry which is preliminary data.</text>
</comment>
<dbReference type="OrthoDB" id="10011918at2759"/>
<dbReference type="SUPFAM" id="SSF74853">
    <property type="entry name" value="Lamin A/C globular tail domain"/>
    <property type="match status" value="1"/>
</dbReference>
<dbReference type="GO" id="GO:0007097">
    <property type="term" value="P:nuclear migration"/>
    <property type="evidence" value="ECO:0007669"/>
    <property type="project" value="TreeGrafter"/>
</dbReference>
<dbReference type="GO" id="GO:0090435">
    <property type="term" value="P:protein localization to nuclear envelope"/>
    <property type="evidence" value="ECO:0007669"/>
    <property type="project" value="TreeGrafter"/>
</dbReference>
<dbReference type="GO" id="GO:0005200">
    <property type="term" value="F:structural constituent of cytoskeleton"/>
    <property type="evidence" value="ECO:0007669"/>
    <property type="project" value="TreeGrafter"/>
</dbReference>
<feature type="compositionally biased region" description="Polar residues" evidence="3">
    <location>
        <begin position="468"/>
        <end position="479"/>
    </location>
</feature>
<keyword evidence="8" id="KW-1185">Reference proteome</keyword>
<dbReference type="AlphaFoldDB" id="A0A817TJI4"/>
<evidence type="ECO:0000313" key="7">
    <source>
        <dbReference type="Proteomes" id="UP000663825"/>
    </source>
</evidence>
<dbReference type="InterPro" id="IPR001322">
    <property type="entry name" value="Lamin_tail_dom"/>
</dbReference>
<dbReference type="GO" id="GO:0051664">
    <property type="term" value="P:nuclear pore localization"/>
    <property type="evidence" value="ECO:0007669"/>
    <property type="project" value="TreeGrafter"/>
</dbReference>
<dbReference type="EMBL" id="CAJOBP010002025">
    <property type="protein sequence ID" value="CAF4329433.1"/>
    <property type="molecule type" value="Genomic_DNA"/>
</dbReference>
<dbReference type="GO" id="GO:0031507">
    <property type="term" value="P:heterochromatin formation"/>
    <property type="evidence" value="ECO:0007669"/>
    <property type="project" value="TreeGrafter"/>
</dbReference>
<feature type="region of interest" description="Disordered" evidence="3">
    <location>
        <begin position="468"/>
        <end position="488"/>
    </location>
</feature>
<proteinExistence type="predicted"/>
<accession>A0A817TJI4</accession>
<dbReference type="PANTHER" id="PTHR45721">
    <property type="entry name" value="LAMIN DM0-RELATED"/>
    <property type="match status" value="1"/>
</dbReference>
<feature type="region of interest" description="Disordered" evidence="3">
    <location>
        <begin position="521"/>
        <end position="540"/>
    </location>
</feature>
<dbReference type="InterPro" id="IPR036415">
    <property type="entry name" value="Lamin_tail_dom_sf"/>
</dbReference>
<feature type="compositionally biased region" description="Basic and acidic residues" evidence="3">
    <location>
        <begin position="297"/>
        <end position="318"/>
    </location>
</feature>
<evidence type="ECO:0000256" key="3">
    <source>
        <dbReference type="SAM" id="MobiDB-lite"/>
    </source>
</evidence>
<evidence type="ECO:0000313" key="6">
    <source>
        <dbReference type="EMBL" id="CAF4329433.1"/>
    </source>
</evidence>
<evidence type="ECO:0000256" key="2">
    <source>
        <dbReference type="SAM" id="Coils"/>
    </source>
</evidence>
<dbReference type="Proteomes" id="UP000663825">
    <property type="component" value="Unassembled WGS sequence"/>
</dbReference>
<sequence length="682" mass="80138">MALIQRYTTELSTHAGTNRQIPDDIQSVGQVLQDFTAIKRQDENDKHYLHALNDRLEELLHSLNGLETANNKLRDDLNSLIANWGIHEETRAKFLHELDGIIQRLGEQNRHKLTFNAQANISNEQTQLTDRVTNVFIGVVNAHRDKSQLVFELTNELEEELRKIRLRFDISNGQVKSHDDDYQNEIVKFRSYLSEWAQLALDKQLLLNEIQSLKERYNLRLAYNQEEINEWLRLLNRISQESKNYYRDYLDTIKQKIQIDYEQMAKEQQMDIEIQLKTRIKEIQEKIHMGLPIDENDERRRREETQRFESRLDESTKENERLQNDYRILSEEIQLKRRTLQDLETELRNKARKHAEQHAHLEYDTDLTRTEYYALKDELDKLAYTLRFSVEEELKIYEALLNSLQRKNEEHSAIDNSKTYRSSELLTEATTTTTTTTKTIKEKTDNTIPIIKINEVEKPSNNWTYETVSSGTASLAPSESTDRDQSTERTIIPTRVDNNRYDLQQNLLDQNRTTTIKTRTTRRFGHADTGQQATGTSANRREEVATAYVPEIDEKFLQSKVHITRKYKGNILIKFVDVNGCFVEIENTSNQPRDLTGWYIERTVDGHRIDYTFPVYELGPQTTVRIYGNYHRKSSSSVSGSDHRFQLIAPNIYDWGNGKEMRTELFNRDDVGKALFEQTIKD</sequence>
<feature type="domain" description="LTD" evidence="4">
    <location>
        <begin position="559"/>
        <end position="682"/>
    </location>
</feature>
<gene>
    <name evidence="5" type="ORF">TIS948_LOCUS19580</name>
    <name evidence="6" type="ORF">UJA718_LOCUS14398</name>
</gene>
<dbReference type="Proteomes" id="UP000663873">
    <property type="component" value="Unassembled WGS sequence"/>
</dbReference>
<dbReference type="Gene3D" id="2.60.40.1260">
    <property type="entry name" value="Lamin Tail domain"/>
    <property type="match status" value="1"/>
</dbReference>
<evidence type="ECO:0000313" key="8">
    <source>
        <dbReference type="Proteomes" id="UP000663873"/>
    </source>
</evidence>
<evidence type="ECO:0000313" key="5">
    <source>
        <dbReference type="EMBL" id="CAF3314321.1"/>
    </source>
</evidence>